<organism evidence="1 2">
    <name type="scientific">Escherichia coli O81 (strain ED1a)</name>
    <dbReference type="NCBI Taxonomy" id="585397"/>
    <lineage>
        <taxon>Bacteria</taxon>
        <taxon>Pseudomonadati</taxon>
        <taxon>Pseudomonadota</taxon>
        <taxon>Gammaproteobacteria</taxon>
        <taxon>Enterobacterales</taxon>
        <taxon>Enterobacteriaceae</taxon>
        <taxon>Escherichia</taxon>
    </lineage>
</organism>
<dbReference type="HOGENOM" id="CLU_145933_0_0_6"/>
<evidence type="ECO:0000313" key="2">
    <source>
        <dbReference type="Proteomes" id="UP000000748"/>
    </source>
</evidence>
<dbReference type="AlphaFoldDB" id="B7MV70"/>
<proteinExistence type="predicted"/>
<accession>B7MV70</accession>
<sequence length="150" mass="16386">MRGFVVSIAELHVSALVVFTLHLGEYHFKSFLVFTFVLHCIPLLMGGANMSRSSVNNKSQQLNARFPHEVVSGIEASLQPGETKANFIVTAVRGEIARRQAEGSGENPLVSSLDALANVEQIGIKAAEEIGQLITVAREELQRRKAKESE</sequence>
<dbReference type="Proteomes" id="UP000000748">
    <property type="component" value="Chromosome"/>
</dbReference>
<protein>
    <submittedName>
        <fullName evidence="1">Uncharacterized protein</fullName>
    </submittedName>
</protein>
<name>B7MV70_ECO81</name>
<evidence type="ECO:0000313" key="1">
    <source>
        <dbReference type="EMBL" id="CAR07986.2"/>
    </source>
</evidence>
<gene>
    <name evidence="1" type="ordered locus">ECED1_1793</name>
</gene>
<reference evidence="2" key="1">
    <citation type="journal article" date="2009" name="PLoS Genet.">
        <title>Organised genome dynamics in the Escherichia coli species results in highly diverse adaptive paths.</title>
        <authorList>
            <person name="Touchon M."/>
            <person name="Hoede C."/>
            <person name="Tenaillon O."/>
            <person name="Barbe V."/>
            <person name="Baeriswyl S."/>
            <person name="Bidet P."/>
            <person name="Bingen E."/>
            <person name="Bonacorsi S."/>
            <person name="Bouchier C."/>
            <person name="Bouvet O."/>
            <person name="Calteau A."/>
            <person name="Chiapello H."/>
            <person name="Clermont O."/>
            <person name="Cruveiller S."/>
            <person name="Danchin A."/>
            <person name="Diard M."/>
            <person name="Dossat C."/>
            <person name="Karoui M.E."/>
            <person name="Frapy E."/>
            <person name="Garry L."/>
            <person name="Ghigo J.M."/>
            <person name="Gilles A.M."/>
            <person name="Johnson J."/>
            <person name="Le Bouguenec C."/>
            <person name="Lescat M."/>
            <person name="Mangenot S."/>
            <person name="Martinez-Jehanne V."/>
            <person name="Matic I."/>
            <person name="Nassif X."/>
            <person name="Oztas S."/>
            <person name="Petit M.A."/>
            <person name="Pichon C."/>
            <person name="Rouy Z."/>
            <person name="Ruf C.S."/>
            <person name="Schneider D."/>
            <person name="Tourret J."/>
            <person name="Vacherie B."/>
            <person name="Vallenet D."/>
            <person name="Medigue C."/>
            <person name="Rocha E.P.C."/>
            <person name="Denamur E."/>
        </authorList>
    </citation>
    <scope>NUCLEOTIDE SEQUENCE [LARGE SCALE GENOMIC DNA]</scope>
    <source>
        <strain evidence="2">ED1a</strain>
    </source>
</reference>
<dbReference type="EMBL" id="CU928162">
    <property type="protein sequence ID" value="CAR07986.2"/>
    <property type="molecule type" value="Genomic_DNA"/>
</dbReference>
<dbReference type="NCBIfam" id="NF041551">
    <property type="entry name" value="YlcI_YnfO_N"/>
    <property type="match status" value="1"/>
</dbReference>
<dbReference type="KEGG" id="ecq:ECED1_1793"/>